<dbReference type="Proteomes" id="UP000319783">
    <property type="component" value="Unassembled WGS sequence"/>
</dbReference>
<gene>
    <name evidence="1" type="ORF">JETT_3706</name>
</gene>
<proteinExistence type="predicted"/>
<comment type="caution">
    <text evidence="1">The sequence shown here is derived from an EMBL/GenBank/DDBJ whole genome shotgun (WGS) entry which is preliminary data.</text>
</comment>
<accession>A0A533Q627</accession>
<evidence type="ECO:0000313" key="1">
    <source>
        <dbReference type="EMBL" id="TLD40023.1"/>
    </source>
</evidence>
<name>A0A533Q627_9BACT</name>
<dbReference type="AlphaFoldDB" id="A0A533Q627"/>
<evidence type="ECO:0000313" key="2">
    <source>
        <dbReference type="Proteomes" id="UP000319783"/>
    </source>
</evidence>
<sequence length="75" mass="8559">MTANSSEPIDLDALATKFRQWRAQHKTPGTVIAAHREVLLERVVQSMTFEGEPITVIRLKVLLNQTDQWAKKQES</sequence>
<reference evidence="1 2" key="1">
    <citation type="submission" date="2019-04" db="EMBL/GenBank/DDBJ databases">
        <title>Genome of a novel bacterium Candidatus Jettenia ecosi reconstructed from metagenome of an anammox bioreactor.</title>
        <authorList>
            <person name="Mardanov A.V."/>
            <person name="Beletsky A.V."/>
            <person name="Ravin N.V."/>
            <person name="Botchkova E.A."/>
            <person name="Litti Y.V."/>
            <person name="Nozhevnikova A.N."/>
        </authorList>
    </citation>
    <scope>NUCLEOTIDE SEQUENCE [LARGE SCALE GENOMIC DNA]</scope>
    <source>
        <strain evidence="1">J2</strain>
    </source>
</reference>
<organism evidence="1 2">
    <name type="scientific">Candidatus Jettenia ecosi</name>
    <dbReference type="NCBI Taxonomy" id="2494326"/>
    <lineage>
        <taxon>Bacteria</taxon>
        <taxon>Pseudomonadati</taxon>
        <taxon>Planctomycetota</taxon>
        <taxon>Candidatus Brocadiia</taxon>
        <taxon>Candidatus Brocadiales</taxon>
        <taxon>Candidatus Brocadiaceae</taxon>
        <taxon>Candidatus Jettenia</taxon>
    </lineage>
</organism>
<dbReference type="EMBL" id="SULG01000143">
    <property type="protein sequence ID" value="TLD40023.1"/>
    <property type="molecule type" value="Genomic_DNA"/>
</dbReference>
<protein>
    <submittedName>
        <fullName evidence="1">Uncharacterized protein</fullName>
    </submittedName>
</protein>